<gene>
    <name evidence="2" type="ORF">H9966_02700</name>
</gene>
<dbReference type="EMBL" id="DXBE01000024">
    <property type="protein sequence ID" value="HIZ68780.1"/>
    <property type="molecule type" value="Genomic_DNA"/>
</dbReference>
<reference evidence="2" key="1">
    <citation type="journal article" date="2021" name="PeerJ">
        <title>Extensive microbial diversity within the chicken gut microbiome revealed by metagenomics and culture.</title>
        <authorList>
            <person name="Gilroy R."/>
            <person name="Ravi A."/>
            <person name="Getino M."/>
            <person name="Pursley I."/>
            <person name="Horton D.L."/>
            <person name="Alikhan N.F."/>
            <person name="Baker D."/>
            <person name="Gharbi K."/>
            <person name="Hall N."/>
            <person name="Watson M."/>
            <person name="Adriaenssens E.M."/>
            <person name="Foster-Nyarko E."/>
            <person name="Jarju S."/>
            <person name="Secka A."/>
            <person name="Antonio M."/>
            <person name="Oren A."/>
            <person name="Chaudhuri R.R."/>
            <person name="La Ragione R."/>
            <person name="Hildebrand F."/>
            <person name="Pallen M.J."/>
        </authorList>
    </citation>
    <scope>NUCLEOTIDE SEQUENCE</scope>
    <source>
        <strain evidence="2">ChiHecec3B27-8219</strain>
    </source>
</reference>
<dbReference type="InterPro" id="IPR031345">
    <property type="entry name" value="T9SS_Plug_N"/>
</dbReference>
<reference evidence="2" key="2">
    <citation type="submission" date="2021-04" db="EMBL/GenBank/DDBJ databases">
        <authorList>
            <person name="Gilroy R."/>
        </authorList>
    </citation>
    <scope>NUCLEOTIDE SEQUENCE</scope>
    <source>
        <strain evidence="2">ChiHecec3B27-8219</strain>
    </source>
</reference>
<dbReference type="AlphaFoldDB" id="A0A9D2JV54"/>
<evidence type="ECO:0000313" key="3">
    <source>
        <dbReference type="Proteomes" id="UP000824055"/>
    </source>
</evidence>
<organism evidence="2 3">
    <name type="scientific">Candidatus Prevotella avicola</name>
    <dbReference type="NCBI Taxonomy" id="2838738"/>
    <lineage>
        <taxon>Bacteria</taxon>
        <taxon>Pseudomonadati</taxon>
        <taxon>Bacteroidota</taxon>
        <taxon>Bacteroidia</taxon>
        <taxon>Bacteroidales</taxon>
        <taxon>Prevotellaceae</taxon>
        <taxon>Prevotella</taxon>
    </lineage>
</organism>
<sequence>MATPATAQRHEILCDRIASLQVTAGDDWLSLPVTTLRGGEPIKVSFDDLTHEYHRYTYRLEHCDADWEVSKELFESDYIEGFAEGLTIDDCQESVNTNQLYTHYSFTIPNSNCRLKMSGNYRLTVYDETEGDQPVLSACFMVSEERMDLGISATTNTDRGNNNRWQQLALTLNYGGLKVTNPQEQLRTVVLQNGSWNTAIFNPSPQYVTANGLRWEHSPELIFPGGNEYRKFETLDVNHTTMGLERMGWDGERFHAYVFPDEPRPNYVYDESTKGSFLIRNSDNLENDRASDYLWVHFTLETNPSTNPIYLYGDWTCQRLLPQYRMEYDQRDQRYHAAVLLKQGYYSYTYMEQLPDGTLRYLPSEGNFHETENTYQVLIYYRAPGERADRLVAYQQFRFHQGEP</sequence>
<dbReference type="Proteomes" id="UP000824055">
    <property type="component" value="Unassembled WGS sequence"/>
</dbReference>
<evidence type="ECO:0000313" key="2">
    <source>
        <dbReference type="EMBL" id="HIZ68780.1"/>
    </source>
</evidence>
<proteinExistence type="predicted"/>
<name>A0A9D2JV54_9BACT</name>
<protein>
    <submittedName>
        <fullName evidence="2">DUF5103 domain-containing protein</fullName>
    </submittedName>
</protein>
<feature type="domain" description="Type 9 secretion system plug protein N-terminal" evidence="1">
    <location>
        <begin position="17"/>
        <end position="144"/>
    </location>
</feature>
<evidence type="ECO:0000259" key="1">
    <source>
        <dbReference type="Pfam" id="PF17116"/>
    </source>
</evidence>
<comment type="caution">
    <text evidence="2">The sequence shown here is derived from an EMBL/GenBank/DDBJ whole genome shotgun (WGS) entry which is preliminary data.</text>
</comment>
<dbReference type="Pfam" id="PF17116">
    <property type="entry name" value="T9SS_plug_1st"/>
    <property type="match status" value="1"/>
</dbReference>
<accession>A0A9D2JV54</accession>